<evidence type="ECO:0000313" key="2">
    <source>
        <dbReference type="EMBL" id="AFC25621.1"/>
    </source>
</evidence>
<dbReference type="OrthoDB" id="9821657at2"/>
<dbReference type="RefSeq" id="WP_015693224.1">
    <property type="nucleotide sequence ID" value="NC_016940.1"/>
</dbReference>
<evidence type="ECO:0000313" key="3">
    <source>
        <dbReference type="Proteomes" id="UP000007519"/>
    </source>
</evidence>
<proteinExistence type="predicted"/>
<name>H6LAM8_SAPGL</name>
<dbReference type="Proteomes" id="UP000007519">
    <property type="component" value="Chromosome"/>
</dbReference>
<dbReference type="AlphaFoldDB" id="H6LAM8"/>
<dbReference type="HOGENOM" id="CLU_1260704_0_0_10"/>
<keyword evidence="1" id="KW-0472">Membrane</keyword>
<evidence type="ECO:0000256" key="1">
    <source>
        <dbReference type="SAM" id="Phobius"/>
    </source>
</evidence>
<organism evidence="2 3">
    <name type="scientific">Saprospira grandis (strain Lewin)</name>
    <dbReference type="NCBI Taxonomy" id="984262"/>
    <lineage>
        <taxon>Bacteria</taxon>
        <taxon>Pseudomonadati</taxon>
        <taxon>Bacteroidota</taxon>
        <taxon>Saprospiria</taxon>
        <taxon>Saprospirales</taxon>
        <taxon>Saprospiraceae</taxon>
        <taxon>Saprospira</taxon>
    </lineage>
</organism>
<keyword evidence="3" id="KW-1185">Reference proteome</keyword>
<dbReference type="STRING" id="984262.SGRA_2893"/>
<protein>
    <submittedName>
        <fullName evidence="2">Uncharacterized protein</fullName>
    </submittedName>
</protein>
<accession>H6LAM8</accession>
<feature type="transmembrane region" description="Helical" evidence="1">
    <location>
        <begin position="109"/>
        <end position="130"/>
    </location>
</feature>
<dbReference type="KEGG" id="sgn:SGRA_2893"/>
<sequence>MRSWVILLYEGLFPRPLQLTQAEEQLLEQLFPELQGAKIELYEQLPWFMLGSFAVGVALPHSFSRRKIRLYIDKPEGPLGLNNLATIVHELCHAQQYALLARKHWGFGFFRPFMGYYFGHFMAQFFNLLFREGWRKAAYLAYREHPLERLPYAYEADFMAHYPQLASLSPFRQPMPKRPPLWAHALGLFFAFILALIRPCLEGLLLLSVFPLYHLLRRL</sequence>
<feature type="transmembrane region" description="Helical" evidence="1">
    <location>
        <begin position="181"/>
        <end position="213"/>
    </location>
</feature>
<dbReference type="EMBL" id="CP002831">
    <property type="protein sequence ID" value="AFC25621.1"/>
    <property type="molecule type" value="Genomic_DNA"/>
</dbReference>
<gene>
    <name evidence="2" type="ordered locus">SGRA_2893</name>
</gene>
<keyword evidence="1" id="KW-1133">Transmembrane helix</keyword>
<keyword evidence="1" id="KW-0812">Transmembrane</keyword>
<reference evidence="2 3" key="1">
    <citation type="journal article" date="2012" name="Stand. Genomic Sci.">
        <title>Complete genome sequencing and analysis of Saprospira grandis str. Lewin, a predatory marine bacterium.</title>
        <authorList>
            <person name="Saw J.H."/>
            <person name="Yuryev A."/>
            <person name="Kanbe M."/>
            <person name="Hou S."/>
            <person name="Young A.G."/>
            <person name="Aizawa S."/>
            <person name="Alam M."/>
        </authorList>
    </citation>
    <scope>NUCLEOTIDE SEQUENCE [LARGE SCALE GENOMIC DNA]</scope>
    <source>
        <strain evidence="2 3">Lewin</strain>
    </source>
</reference>